<evidence type="ECO:0000256" key="3">
    <source>
        <dbReference type="SAM" id="Coils"/>
    </source>
</evidence>
<dbReference type="EMBL" id="UYRT01099702">
    <property type="protein sequence ID" value="VDN42254.1"/>
    <property type="molecule type" value="Genomic_DNA"/>
</dbReference>
<sequence length="83" mass="9606">MALLWVGTKDEVALRYAEIDEDAEEVEEELKQITIDVPGKKKAKWDCETIVSTYSNLYNRPALIVDSSRKRKLKPVLKEIEVR</sequence>
<reference evidence="4 5" key="2">
    <citation type="submission" date="2018-11" db="EMBL/GenBank/DDBJ databases">
        <authorList>
            <consortium name="Pathogen Informatics"/>
        </authorList>
    </citation>
    <scope>NUCLEOTIDE SEQUENCE [LARGE SCALE GENOMIC DNA]</scope>
</reference>
<protein>
    <recommendedName>
        <fullName evidence="2">Protein LTV1 homolog</fullName>
    </recommendedName>
</protein>
<dbReference type="GO" id="GO:0005634">
    <property type="term" value="C:nucleus"/>
    <property type="evidence" value="ECO:0007669"/>
    <property type="project" value="TreeGrafter"/>
</dbReference>
<evidence type="ECO:0000313" key="6">
    <source>
        <dbReference type="WBParaSite" id="GPUH_0002402601-mRNA-1"/>
    </source>
</evidence>
<dbReference type="WBParaSite" id="GPUH_0002402601-mRNA-1">
    <property type="protein sequence ID" value="GPUH_0002402601-mRNA-1"/>
    <property type="gene ID" value="GPUH_0002402601"/>
</dbReference>
<accession>A0A183ESQ5</accession>
<organism evidence="6">
    <name type="scientific">Gongylonema pulchrum</name>
    <dbReference type="NCBI Taxonomy" id="637853"/>
    <lineage>
        <taxon>Eukaryota</taxon>
        <taxon>Metazoa</taxon>
        <taxon>Ecdysozoa</taxon>
        <taxon>Nematoda</taxon>
        <taxon>Chromadorea</taxon>
        <taxon>Rhabditida</taxon>
        <taxon>Spirurina</taxon>
        <taxon>Spiruromorpha</taxon>
        <taxon>Spiruroidea</taxon>
        <taxon>Gongylonematidae</taxon>
        <taxon>Gongylonema</taxon>
    </lineage>
</organism>
<dbReference type="GO" id="GO:0005829">
    <property type="term" value="C:cytosol"/>
    <property type="evidence" value="ECO:0007669"/>
    <property type="project" value="TreeGrafter"/>
</dbReference>
<dbReference type="InterPro" id="IPR007307">
    <property type="entry name" value="Ltv1"/>
</dbReference>
<name>A0A183ESQ5_9BILA</name>
<dbReference type="GO" id="GO:0042274">
    <property type="term" value="P:ribosomal small subunit biogenesis"/>
    <property type="evidence" value="ECO:0007669"/>
    <property type="project" value="InterPro"/>
</dbReference>
<dbReference type="GO" id="GO:0000056">
    <property type="term" value="P:ribosomal small subunit export from nucleus"/>
    <property type="evidence" value="ECO:0007669"/>
    <property type="project" value="TreeGrafter"/>
</dbReference>
<evidence type="ECO:0000256" key="2">
    <source>
        <dbReference type="ARBA" id="ARBA00021561"/>
    </source>
</evidence>
<proteinExistence type="inferred from homology"/>
<evidence type="ECO:0000313" key="5">
    <source>
        <dbReference type="Proteomes" id="UP000271098"/>
    </source>
</evidence>
<dbReference type="OrthoDB" id="5852896at2759"/>
<reference evidence="6" key="1">
    <citation type="submission" date="2016-06" db="UniProtKB">
        <authorList>
            <consortium name="WormBaseParasite"/>
        </authorList>
    </citation>
    <scope>IDENTIFICATION</scope>
</reference>
<dbReference type="Proteomes" id="UP000271098">
    <property type="component" value="Unassembled WGS sequence"/>
</dbReference>
<dbReference type="PANTHER" id="PTHR21531:SF0">
    <property type="entry name" value="PROTEIN LTV1 HOMOLOG"/>
    <property type="match status" value="1"/>
</dbReference>
<dbReference type="AlphaFoldDB" id="A0A183ESQ5"/>
<dbReference type="PANTHER" id="PTHR21531">
    <property type="entry name" value="LOW-TEMPERATURE VIABILITY PROTEIN LTV1-RELATED"/>
    <property type="match status" value="1"/>
</dbReference>
<gene>
    <name evidence="4" type="ORF">GPUH_LOCUS23996</name>
</gene>
<evidence type="ECO:0000313" key="4">
    <source>
        <dbReference type="EMBL" id="VDN42254.1"/>
    </source>
</evidence>
<keyword evidence="3" id="KW-0175">Coiled coil</keyword>
<dbReference type="GO" id="GO:0030688">
    <property type="term" value="C:preribosome, small subunit precursor"/>
    <property type="evidence" value="ECO:0007669"/>
    <property type="project" value="TreeGrafter"/>
</dbReference>
<comment type="similarity">
    <text evidence="1">Belongs to the LTV1 family.</text>
</comment>
<feature type="coiled-coil region" evidence="3">
    <location>
        <begin position="9"/>
        <end position="36"/>
    </location>
</feature>
<evidence type="ECO:0000256" key="1">
    <source>
        <dbReference type="ARBA" id="ARBA00009078"/>
    </source>
</evidence>
<keyword evidence="5" id="KW-1185">Reference proteome</keyword>